<comment type="similarity">
    <text evidence="2">Belongs to the YjiK family.</text>
</comment>
<dbReference type="EMBL" id="BAABFN010000022">
    <property type="protein sequence ID" value="GAA4320829.1"/>
    <property type="molecule type" value="Genomic_DNA"/>
</dbReference>
<organism evidence="6 7">
    <name type="scientific">Compostibacter hankyongensis</name>
    <dbReference type="NCBI Taxonomy" id="1007089"/>
    <lineage>
        <taxon>Bacteria</taxon>
        <taxon>Pseudomonadati</taxon>
        <taxon>Bacteroidota</taxon>
        <taxon>Chitinophagia</taxon>
        <taxon>Chitinophagales</taxon>
        <taxon>Chitinophagaceae</taxon>
        <taxon>Compostibacter</taxon>
    </lineage>
</organism>
<dbReference type="InterPro" id="IPR009722">
    <property type="entry name" value="YjiK/CarP"/>
</dbReference>
<protein>
    <recommendedName>
        <fullName evidence="8">SdiA-regulated family protein</fullName>
    </recommendedName>
</protein>
<keyword evidence="7" id="KW-1185">Reference proteome</keyword>
<dbReference type="Proteomes" id="UP001501207">
    <property type="component" value="Unassembled WGS sequence"/>
</dbReference>
<dbReference type="SUPFAM" id="SSF50956">
    <property type="entry name" value="Thermostable phytase (3-phytase)"/>
    <property type="match status" value="1"/>
</dbReference>
<proteinExistence type="inferred from homology"/>
<dbReference type="InterPro" id="IPR011042">
    <property type="entry name" value="6-blade_b-propeller_TolB-like"/>
</dbReference>
<evidence type="ECO:0008006" key="8">
    <source>
        <dbReference type="Google" id="ProtNLM"/>
    </source>
</evidence>
<evidence type="ECO:0000313" key="6">
    <source>
        <dbReference type="EMBL" id="GAA4320829.1"/>
    </source>
</evidence>
<comment type="subcellular location">
    <subcellularLocation>
        <location evidence="1">Cell membrane</location>
    </subcellularLocation>
</comment>
<dbReference type="Gene3D" id="2.120.10.30">
    <property type="entry name" value="TolB, C-terminal domain"/>
    <property type="match status" value="1"/>
</dbReference>
<keyword evidence="5" id="KW-0732">Signal</keyword>
<evidence type="ECO:0000256" key="4">
    <source>
        <dbReference type="ARBA" id="ARBA00023136"/>
    </source>
</evidence>
<keyword evidence="4" id="KW-0472">Membrane</keyword>
<name>A0ABP8GAV7_9BACT</name>
<reference evidence="7" key="1">
    <citation type="journal article" date="2019" name="Int. J. Syst. Evol. Microbiol.">
        <title>The Global Catalogue of Microorganisms (GCM) 10K type strain sequencing project: providing services to taxonomists for standard genome sequencing and annotation.</title>
        <authorList>
            <consortium name="The Broad Institute Genomics Platform"/>
            <consortium name="The Broad Institute Genome Sequencing Center for Infectious Disease"/>
            <person name="Wu L."/>
            <person name="Ma J."/>
        </authorList>
    </citation>
    <scope>NUCLEOTIDE SEQUENCE [LARGE SCALE GENOMIC DNA]</scope>
    <source>
        <strain evidence="7">JCM 17664</strain>
    </source>
</reference>
<evidence type="ECO:0000256" key="1">
    <source>
        <dbReference type="ARBA" id="ARBA00004236"/>
    </source>
</evidence>
<keyword evidence="3" id="KW-1003">Cell membrane</keyword>
<comment type="caution">
    <text evidence="6">The sequence shown here is derived from an EMBL/GenBank/DDBJ whole genome shotgun (WGS) entry which is preliminary data.</text>
</comment>
<evidence type="ECO:0000256" key="2">
    <source>
        <dbReference type="ARBA" id="ARBA00009852"/>
    </source>
</evidence>
<dbReference type="RefSeq" id="WP_344981887.1">
    <property type="nucleotide sequence ID" value="NZ_BAABFN010000022.1"/>
</dbReference>
<sequence>MFKITASLFLFLSAAFALCPACSAPAQSAANPPGYDLTSPVRYKMPDELLEISGIDFNNGNTDIFYAEQDEAGKLFYGNPATKTWHSYTFGPKGDYEDVAICNGRVVLLRSDGTLFSFPLDVVQGKSGAAARESAGLLPKGEYEGLSAAGEDNRLAVLCKQCKTDKEGITGYFFRLSPDGSLSADGNFHIPAAEVEKRSGGKKSALRPSALALHPLTGEWYILSSVNKLLIVADPQFRVKGVYPFKRSGFNQPEGMAFDREGNLYISNEGSKSEPGNILMFTYRKPS</sequence>
<gene>
    <name evidence="6" type="ORF">GCM10023143_35280</name>
</gene>
<evidence type="ECO:0000256" key="3">
    <source>
        <dbReference type="ARBA" id="ARBA00022475"/>
    </source>
</evidence>
<feature type="signal peptide" evidence="5">
    <location>
        <begin position="1"/>
        <end position="29"/>
    </location>
</feature>
<feature type="chain" id="PRO_5046852429" description="SdiA-regulated family protein" evidence="5">
    <location>
        <begin position="30"/>
        <end position="287"/>
    </location>
</feature>
<accession>A0ABP8GAV7</accession>
<evidence type="ECO:0000313" key="7">
    <source>
        <dbReference type="Proteomes" id="UP001501207"/>
    </source>
</evidence>
<dbReference type="Pfam" id="PF06977">
    <property type="entry name" value="SdiA-regulated"/>
    <property type="match status" value="1"/>
</dbReference>
<evidence type="ECO:0000256" key="5">
    <source>
        <dbReference type="SAM" id="SignalP"/>
    </source>
</evidence>